<comment type="similarity">
    <text evidence="1">Belongs to the short-chain dehydrogenases/reductases (SDR) family.</text>
</comment>
<sequence>MSTDRFRDLSNTALAGRLGVPRVPLLRRYEPGQALLPGPALVTSVGAGRFAKPIAALVEESGQHVVDEVGDQKLAAVVVDLTAAVALDDLAAARAILTPAVRKLAPSGRLLLLGPEPAEASARSGVEAAATAQALDGLVRTIAKELRAGATANLLVVAADAPPAAVDSSVRFFLSARSAYVDGQVVRVGVPVGSPRDPAAMDSPTAPEKPLAGRVAVVTGAARGIGAAIADTLARDGATLVVVDVPAAGENLAKVANRTGGTALQLDITAVDAPERLVAHLTQRHGRVDLLVHNAGITRDKLLANMDPDRWNAVLNVNLRAQLRITEALLADGTLLQDGSRIVCVSSQSGIGGNRGQANYVASKAGIIGMVRALAPVVAERGVTINAVAPGFIETEMTARMPVGTREAGRRVNSLRQGGLPVDVAETIGWLGQAESGGVNGHVVRVCGQSMLGA</sequence>
<dbReference type="PRINTS" id="PR00081">
    <property type="entry name" value="GDHRDH"/>
</dbReference>
<keyword evidence="4" id="KW-1185">Reference proteome</keyword>
<comment type="caution">
    <text evidence="3">The sequence shown here is derived from an EMBL/GenBank/DDBJ whole genome shotgun (WGS) entry which is preliminary data.</text>
</comment>
<protein>
    <submittedName>
        <fullName evidence="3">3-oxoacyl-ACP reductase</fullName>
    </submittedName>
</protein>
<evidence type="ECO:0000313" key="3">
    <source>
        <dbReference type="EMBL" id="GLL11865.1"/>
    </source>
</evidence>
<dbReference type="InterPro" id="IPR057326">
    <property type="entry name" value="KR_dom"/>
</dbReference>
<dbReference type="PROSITE" id="PS00061">
    <property type="entry name" value="ADH_SHORT"/>
    <property type="match status" value="1"/>
</dbReference>
<reference evidence="3" key="1">
    <citation type="journal article" date="2014" name="Int. J. Syst. Evol. Microbiol.">
        <title>Complete genome sequence of Corynebacterium casei LMG S-19264T (=DSM 44701T), isolated from a smear-ripened cheese.</title>
        <authorList>
            <consortium name="US DOE Joint Genome Institute (JGI-PGF)"/>
            <person name="Walter F."/>
            <person name="Albersmeier A."/>
            <person name="Kalinowski J."/>
            <person name="Ruckert C."/>
        </authorList>
    </citation>
    <scope>NUCLEOTIDE SEQUENCE</scope>
    <source>
        <strain evidence="3">VKM Ac-1069</strain>
    </source>
</reference>
<name>A0A9W6L2U3_9PSEU</name>
<dbReference type="Gene3D" id="3.40.50.720">
    <property type="entry name" value="NAD(P)-binding Rossmann-like Domain"/>
    <property type="match status" value="2"/>
</dbReference>
<organism evidence="3 4">
    <name type="scientific">Pseudonocardia halophobica</name>
    <dbReference type="NCBI Taxonomy" id="29401"/>
    <lineage>
        <taxon>Bacteria</taxon>
        <taxon>Bacillati</taxon>
        <taxon>Actinomycetota</taxon>
        <taxon>Actinomycetes</taxon>
        <taxon>Pseudonocardiales</taxon>
        <taxon>Pseudonocardiaceae</taxon>
        <taxon>Pseudonocardia</taxon>
    </lineage>
</organism>
<dbReference type="PANTHER" id="PTHR42760">
    <property type="entry name" value="SHORT-CHAIN DEHYDROGENASES/REDUCTASES FAMILY MEMBER"/>
    <property type="match status" value="1"/>
</dbReference>
<dbReference type="PANTHER" id="PTHR42760:SF78">
    <property type="entry name" value="3-OXOACYL-[ACYL-CARRIER-PROTEIN] REDUCTASE [NADH]"/>
    <property type="match status" value="1"/>
</dbReference>
<evidence type="ECO:0000313" key="4">
    <source>
        <dbReference type="Proteomes" id="UP001143463"/>
    </source>
</evidence>
<dbReference type="EMBL" id="BSFQ01000011">
    <property type="protein sequence ID" value="GLL11865.1"/>
    <property type="molecule type" value="Genomic_DNA"/>
</dbReference>
<dbReference type="AlphaFoldDB" id="A0A9W6L2U3"/>
<dbReference type="Pfam" id="PF13561">
    <property type="entry name" value="adh_short_C2"/>
    <property type="match status" value="1"/>
</dbReference>
<dbReference type="SUPFAM" id="SSF51735">
    <property type="entry name" value="NAD(P)-binding Rossmann-fold domains"/>
    <property type="match status" value="1"/>
</dbReference>
<dbReference type="NCBIfam" id="NF006110">
    <property type="entry name" value="PRK08261.1"/>
    <property type="match status" value="1"/>
</dbReference>
<dbReference type="InterPro" id="IPR036291">
    <property type="entry name" value="NAD(P)-bd_dom_sf"/>
</dbReference>
<dbReference type="RefSeq" id="WP_051737340.1">
    <property type="nucleotide sequence ID" value="NZ_BAAAUZ010000008.1"/>
</dbReference>
<dbReference type="InterPro" id="IPR020904">
    <property type="entry name" value="Sc_DH/Rdtase_CS"/>
</dbReference>
<dbReference type="InterPro" id="IPR002347">
    <property type="entry name" value="SDR_fam"/>
</dbReference>
<dbReference type="PRINTS" id="PR00080">
    <property type="entry name" value="SDRFAMILY"/>
</dbReference>
<dbReference type="GO" id="GO:0016616">
    <property type="term" value="F:oxidoreductase activity, acting on the CH-OH group of donors, NAD or NADP as acceptor"/>
    <property type="evidence" value="ECO:0007669"/>
    <property type="project" value="TreeGrafter"/>
</dbReference>
<proteinExistence type="inferred from homology"/>
<feature type="domain" description="Ketoreductase" evidence="2">
    <location>
        <begin position="214"/>
        <end position="396"/>
    </location>
</feature>
<accession>A0A9W6L2U3</accession>
<reference evidence="3" key="2">
    <citation type="submission" date="2023-01" db="EMBL/GenBank/DDBJ databases">
        <authorList>
            <person name="Sun Q."/>
            <person name="Evtushenko L."/>
        </authorList>
    </citation>
    <scope>NUCLEOTIDE SEQUENCE</scope>
    <source>
        <strain evidence="3">VKM Ac-1069</strain>
    </source>
</reference>
<dbReference type="Proteomes" id="UP001143463">
    <property type="component" value="Unassembled WGS sequence"/>
</dbReference>
<dbReference type="SMART" id="SM00822">
    <property type="entry name" value="PKS_KR"/>
    <property type="match status" value="1"/>
</dbReference>
<gene>
    <name evidence="3" type="primary">fabG_3</name>
    <name evidence="3" type="ORF">GCM10017577_30060</name>
</gene>
<dbReference type="FunFam" id="3.40.50.720:FF:000338">
    <property type="entry name" value="3-oxoacyl-ACP reductase FabG"/>
    <property type="match status" value="1"/>
</dbReference>
<evidence type="ECO:0000256" key="1">
    <source>
        <dbReference type="ARBA" id="ARBA00006484"/>
    </source>
</evidence>
<evidence type="ECO:0000259" key="2">
    <source>
        <dbReference type="SMART" id="SM00822"/>
    </source>
</evidence>